<keyword evidence="1" id="KW-1133">Transmembrane helix</keyword>
<dbReference type="Proteomes" id="UP000192578">
    <property type="component" value="Unassembled WGS sequence"/>
</dbReference>
<dbReference type="EMBL" id="MTYJ01000206">
    <property type="protein sequence ID" value="OWA50881.1"/>
    <property type="molecule type" value="Genomic_DNA"/>
</dbReference>
<keyword evidence="3" id="KW-1185">Reference proteome</keyword>
<accession>A0A9X6NDT5</accession>
<proteinExistence type="predicted"/>
<dbReference type="AlphaFoldDB" id="A0A9X6NDT5"/>
<gene>
    <name evidence="2" type="ORF">BV898_15384</name>
</gene>
<evidence type="ECO:0000313" key="2">
    <source>
        <dbReference type="EMBL" id="OWA50881.1"/>
    </source>
</evidence>
<reference evidence="3" key="1">
    <citation type="submission" date="2017-01" db="EMBL/GenBank/DDBJ databases">
        <title>Comparative genomics of anhydrobiosis in the tardigrade Hypsibius dujardini.</title>
        <authorList>
            <person name="Yoshida Y."/>
            <person name="Koutsovoulos G."/>
            <person name="Laetsch D."/>
            <person name="Stevens L."/>
            <person name="Kumar S."/>
            <person name="Horikawa D."/>
            <person name="Ishino K."/>
            <person name="Komine S."/>
            <person name="Tomita M."/>
            <person name="Blaxter M."/>
            <person name="Arakawa K."/>
        </authorList>
    </citation>
    <scope>NUCLEOTIDE SEQUENCE [LARGE SCALE GENOMIC DNA]</scope>
    <source>
        <strain evidence="3">Z151</strain>
    </source>
</reference>
<comment type="caution">
    <text evidence="2">The sequence shown here is derived from an EMBL/GenBank/DDBJ whole genome shotgun (WGS) entry which is preliminary data.</text>
</comment>
<keyword evidence="1" id="KW-0472">Membrane</keyword>
<evidence type="ECO:0000313" key="3">
    <source>
        <dbReference type="Proteomes" id="UP000192578"/>
    </source>
</evidence>
<name>A0A9X6NDT5_HYPEX</name>
<sequence length="207" mass="23259">MNIIVYIIIPLASFWPFLLCRWWLAIASLPGTHEAVHTCEAPKCGGNPRIQAGIPTRIASPPIPKKDRYVTAQLSAVEVSNGRDVLTGLRGRRSANDRYPSWLCPQFSHGFLDVVKDFQADPSDLQEIGPDQRPELRTIRHLAMCWARDEEASAHTACFFLILLRWDPARKESVTSVKLDRAKLFLETTSATNGFRKFDRGSGAQIQ</sequence>
<evidence type="ECO:0000256" key="1">
    <source>
        <dbReference type="SAM" id="Phobius"/>
    </source>
</evidence>
<protein>
    <submittedName>
        <fullName evidence="2">Uncharacterized protein</fullName>
    </submittedName>
</protein>
<organism evidence="2 3">
    <name type="scientific">Hypsibius exemplaris</name>
    <name type="common">Freshwater tardigrade</name>
    <dbReference type="NCBI Taxonomy" id="2072580"/>
    <lineage>
        <taxon>Eukaryota</taxon>
        <taxon>Metazoa</taxon>
        <taxon>Ecdysozoa</taxon>
        <taxon>Tardigrada</taxon>
        <taxon>Eutardigrada</taxon>
        <taxon>Parachela</taxon>
        <taxon>Hypsibioidea</taxon>
        <taxon>Hypsibiidae</taxon>
        <taxon>Hypsibius</taxon>
    </lineage>
</organism>
<feature type="transmembrane region" description="Helical" evidence="1">
    <location>
        <begin position="6"/>
        <end position="24"/>
    </location>
</feature>
<keyword evidence="1" id="KW-0812">Transmembrane</keyword>